<keyword evidence="3" id="KW-1185">Reference proteome</keyword>
<dbReference type="eggNOG" id="arCOG13444">
    <property type="taxonomic scope" value="Archaea"/>
</dbReference>
<sequence>MALDPAVALAPALLAPDLLGVIGILVLLVGVPLFVIAVIAVLTGYIQQDAATHLEELEEAGELEEFEPEPDDD</sequence>
<accession>F8D4E8</accession>
<dbReference type="STRING" id="797210.Halxa_4086"/>
<keyword evidence="1" id="KW-0812">Transmembrane</keyword>
<protein>
    <submittedName>
        <fullName evidence="2">Uncharacterized protein</fullName>
    </submittedName>
</protein>
<evidence type="ECO:0000313" key="2">
    <source>
        <dbReference type="EMBL" id="AEH38691.1"/>
    </source>
</evidence>
<dbReference type="KEGG" id="hxa:Halxa_4086"/>
<keyword evidence="1" id="KW-1133">Transmembrane helix</keyword>
<dbReference type="HOGENOM" id="CLU_200890_0_0_2"/>
<keyword evidence="1" id="KW-0472">Membrane</keyword>
<evidence type="ECO:0000313" key="3">
    <source>
        <dbReference type="Proteomes" id="UP000006794"/>
    </source>
</evidence>
<feature type="transmembrane region" description="Helical" evidence="1">
    <location>
        <begin position="20"/>
        <end position="46"/>
    </location>
</feature>
<dbReference type="GeneID" id="10799028"/>
<dbReference type="AlphaFoldDB" id="F8D4E8"/>
<reference evidence="2 3" key="1">
    <citation type="journal article" date="2012" name="Stand. Genomic Sci.">
        <title>Complete genome sequence of Halopiger xanaduensis type strain (SH-6(T)).</title>
        <authorList>
            <person name="Anderson I."/>
            <person name="Tindall B.J."/>
            <person name="Rohde M."/>
            <person name="Lucas S."/>
            <person name="Han J."/>
            <person name="Lapidus A."/>
            <person name="Cheng J.F."/>
            <person name="Goodwin L."/>
            <person name="Pitluck S."/>
            <person name="Peters L."/>
            <person name="Pati A."/>
            <person name="Mikhailova N."/>
            <person name="Pagani I."/>
            <person name="Teshima H."/>
            <person name="Han C."/>
            <person name="Tapia R."/>
            <person name="Land M."/>
            <person name="Woyke T."/>
            <person name="Klenk H.P."/>
            <person name="Kyrpides N."/>
            <person name="Ivanova N."/>
        </authorList>
    </citation>
    <scope>NUCLEOTIDE SEQUENCE [LARGE SCALE GENOMIC DNA]</scope>
    <source>
        <strain evidence="3">DSM 18323 / JCM 14033 / SH-6</strain>
    </source>
</reference>
<name>F8D4E8_HALXS</name>
<dbReference type="RefSeq" id="WP_013881577.1">
    <property type="nucleotide sequence ID" value="NC_015666.1"/>
</dbReference>
<gene>
    <name evidence="2" type="ordered locus">Halxa_4086</name>
</gene>
<evidence type="ECO:0000256" key="1">
    <source>
        <dbReference type="SAM" id="Phobius"/>
    </source>
</evidence>
<organism evidence="2 3">
    <name type="scientific">Halopiger xanaduensis (strain DSM 18323 / JCM 14033 / SH-6)</name>
    <dbReference type="NCBI Taxonomy" id="797210"/>
    <lineage>
        <taxon>Archaea</taxon>
        <taxon>Methanobacteriati</taxon>
        <taxon>Methanobacteriota</taxon>
        <taxon>Stenosarchaea group</taxon>
        <taxon>Halobacteria</taxon>
        <taxon>Halobacteriales</taxon>
        <taxon>Natrialbaceae</taxon>
        <taxon>Halopiger</taxon>
    </lineage>
</organism>
<proteinExistence type="predicted"/>
<dbReference type="Proteomes" id="UP000006794">
    <property type="component" value="Chromosome"/>
</dbReference>
<dbReference type="EMBL" id="CP002839">
    <property type="protein sequence ID" value="AEH38691.1"/>
    <property type="molecule type" value="Genomic_DNA"/>
</dbReference>